<dbReference type="PANTHER" id="PTHR30204">
    <property type="entry name" value="REDOX-CYCLING DRUG-SENSING TRANSCRIPTIONAL ACTIVATOR SOXR"/>
    <property type="match status" value="1"/>
</dbReference>
<dbReference type="EMBL" id="FNCV01000003">
    <property type="protein sequence ID" value="SDG93864.1"/>
    <property type="molecule type" value="Genomic_DNA"/>
</dbReference>
<dbReference type="InterPro" id="IPR047057">
    <property type="entry name" value="MerR_fam"/>
</dbReference>
<dbReference type="Gene3D" id="1.10.1660.10">
    <property type="match status" value="1"/>
</dbReference>
<dbReference type="STRING" id="83401.SAMN05421742_103255"/>
<evidence type="ECO:0000256" key="2">
    <source>
        <dbReference type="SAM" id="MobiDB-lite"/>
    </source>
</evidence>
<dbReference type="SMART" id="SM00422">
    <property type="entry name" value="HTH_MERR"/>
    <property type="match status" value="1"/>
</dbReference>
<dbReference type="GO" id="GO:0003700">
    <property type="term" value="F:DNA-binding transcription factor activity"/>
    <property type="evidence" value="ECO:0007669"/>
    <property type="project" value="InterPro"/>
</dbReference>
<keyword evidence="5" id="KW-1185">Reference proteome</keyword>
<feature type="region of interest" description="Disordered" evidence="2">
    <location>
        <begin position="1"/>
        <end position="76"/>
    </location>
</feature>
<feature type="domain" description="HTH merR-type" evidence="3">
    <location>
        <begin position="81"/>
        <end position="151"/>
    </location>
</feature>
<evidence type="ECO:0000313" key="4">
    <source>
        <dbReference type="EMBL" id="SDG93864.1"/>
    </source>
</evidence>
<dbReference type="Pfam" id="PF13411">
    <property type="entry name" value="MerR_1"/>
    <property type="match status" value="1"/>
</dbReference>
<dbReference type="Proteomes" id="UP000217076">
    <property type="component" value="Unassembled WGS sequence"/>
</dbReference>
<dbReference type="PANTHER" id="PTHR30204:SF15">
    <property type="entry name" value="BLL5018 PROTEIN"/>
    <property type="match status" value="1"/>
</dbReference>
<evidence type="ECO:0000313" key="5">
    <source>
        <dbReference type="Proteomes" id="UP000217076"/>
    </source>
</evidence>
<protein>
    <submittedName>
        <fullName evidence="4">MerR HTH family regulatory protein</fullName>
    </submittedName>
</protein>
<feature type="compositionally biased region" description="Basic and acidic residues" evidence="2">
    <location>
        <begin position="45"/>
        <end position="76"/>
    </location>
</feature>
<evidence type="ECO:0000259" key="3">
    <source>
        <dbReference type="PROSITE" id="PS50937"/>
    </source>
</evidence>
<dbReference type="AlphaFoldDB" id="A0A1G7YBS5"/>
<accession>A0A1G7YBS5</accession>
<proteinExistence type="predicted"/>
<sequence length="212" mass="23075">MPGDRSALTTPPETPRDTTEEASPPLVKVTPTVAPTVAGSADDPSNLRHEKAAPEKPAREKASREKSAREKSAREKSANAFWTIGEVADDLGVPQHVLRFWETKFTQVKPLKRGGGRRYYRPEDVALLRRIQTLLHDDGLTIRGVQKLLAERGVKALLEQPVDPMAGVPESPSEASAPRQAAPMDADTRRILAEVVAELEDLKGLLGRAVAP</sequence>
<dbReference type="InterPro" id="IPR009061">
    <property type="entry name" value="DNA-bd_dom_put_sf"/>
</dbReference>
<feature type="compositionally biased region" description="Low complexity" evidence="2">
    <location>
        <begin position="24"/>
        <end position="37"/>
    </location>
</feature>
<evidence type="ECO:0000256" key="1">
    <source>
        <dbReference type="ARBA" id="ARBA00023125"/>
    </source>
</evidence>
<keyword evidence="1" id="KW-0238">DNA-binding</keyword>
<organism evidence="4 5">
    <name type="scientific">Roseospirillum parvum</name>
    <dbReference type="NCBI Taxonomy" id="83401"/>
    <lineage>
        <taxon>Bacteria</taxon>
        <taxon>Pseudomonadati</taxon>
        <taxon>Pseudomonadota</taxon>
        <taxon>Alphaproteobacteria</taxon>
        <taxon>Rhodospirillales</taxon>
        <taxon>Rhodospirillaceae</taxon>
        <taxon>Roseospirillum</taxon>
    </lineage>
</organism>
<dbReference type="SUPFAM" id="SSF46955">
    <property type="entry name" value="Putative DNA-binding domain"/>
    <property type="match status" value="1"/>
</dbReference>
<dbReference type="CDD" id="cd04765">
    <property type="entry name" value="HTH_MlrA-like_sg2"/>
    <property type="match status" value="1"/>
</dbReference>
<feature type="region of interest" description="Disordered" evidence="2">
    <location>
        <begin position="163"/>
        <end position="185"/>
    </location>
</feature>
<dbReference type="InterPro" id="IPR000551">
    <property type="entry name" value="MerR-type_HTH_dom"/>
</dbReference>
<dbReference type="PROSITE" id="PS50937">
    <property type="entry name" value="HTH_MERR_2"/>
    <property type="match status" value="1"/>
</dbReference>
<name>A0A1G7YBS5_9PROT</name>
<gene>
    <name evidence="4" type="ORF">SAMN05421742_103255</name>
</gene>
<reference evidence="5" key="1">
    <citation type="submission" date="2016-10" db="EMBL/GenBank/DDBJ databases">
        <authorList>
            <person name="Varghese N."/>
            <person name="Submissions S."/>
        </authorList>
    </citation>
    <scope>NUCLEOTIDE SEQUENCE [LARGE SCALE GENOMIC DNA]</scope>
    <source>
        <strain evidence="5">930I</strain>
    </source>
</reference>
<dbReference type="GO" id="GO:0003677">
    <property type="term" value="F:DNA binding"/>
    <property type="evidence" value="ECO:0007669"/>
    <property type="project" value="UniProtKB-KW"/>
</dbReference>